<reference evidence="1" key="1">
    <citation type="journal article" date="2023" name="Nat. Commun.">
        <title>Diploid and tetraploid genomes of Acorus and the evolution of monocots.</title>
        <authorList>
            <person name="Ma L."/>
            <person name="Liu K.W."/>
            <person name="Li Z."/>
            <person name="Hsiao Y.Y."/>
            <person name="Qi Y."/>
            <person name="Fu T."/>
            <person name="Tang G.D."/>
            <person name="Zhang D."/>
            <person name="Sun W.H."/>
            <person name="Liu D.K."/>
            <person name="Li Y."/>
            <person name="Chen G.Z."/>
            <person name="Liu X.D."/>
            <person name="Liao X.Y."/>
            <person name="Jiang Y.T."/>
            <person name="Yu X."/>
            <person name="Hao Y."/>
            <person name="Huang J."/>
            <person name="Zhao X.W."/>
            <person name="Ke S."/>
            <person name="Chen Y.Y."/>
            <person name="Wu W.L."/>
            <person name="Hsu J.L."/>
            <person name="Lin Y.F."/>
            <person name="Huang M.D."/>
            <person name="Li C.Y."/>
            <person name="Huang L."/>
            <person name="Wang Z.W."/>
            <person name="Zhao X."/>
            <person name="Zhong W.Y."/>
            <person name="Peng D.H."/>
            <person name="Ahmad S."/>
            <person name="Lan S."/>
            <person name="Zhang J.S."/>
            <person name="Tsai W.C."/>
            <person name="Van de Peer Y."/>
            <person name="Liu Z.J."/>
        </authorList>
    </citation>
    <scope>NUCLEOTIDE SEQUENCE</scope>
    <source>
        <strain evidence="1">CP</strain>
    </source>
</reference>
<dbReference type="EMBL" id="JAUJYO010000014">
    <property type="protein sequence ID" value="KAK1299492.1"/>
    <property type="molecule type" value="Genomic_DNA"/>
</dbReference>
<evidence type="ECO:0000313" key="1">
    <source>
        <dbReference type="EMBL" id="KAK1299492.1"/>
    </source>
</evidence>
<proteinExistence type="predicted"/>
<gene>
    <name evidence="1" type="ORF">QJS10_CPB14g00927</name>
</gene>
<evidence type="ECO:0000313" key="2">
    <source>
        <dbReference type="Proteomes" id="UP001180020"/>
    </source>
</evidence>
<organism evidence="1 2">
    <name type="scientific">Acorus calamus</name>
    <name type="common">Sweet flag</name>
    <dbReference type="NCBI Taxonomy" id="4465"/>
    <lineage>
        <taxon>Eukaryota</taxon>
        <taxon>Viridiplantae</taxon>
        <taxon>Streptophyta</taxon>
        <taxon>Embryophyta</taxon>
        <taxon>Tracheophyta</taxon>
        <taxon>Spermatophyta</taxon>
        <taxon>Magnoliopsida</taxon>
        <taxon>Liliopsida</taxon>
        <taxon>Acoraceae</taxon>
        <taxon>Acorus</taxon>
    </lineage>
</organism>
<dbReference type="AlphaFoldDB" id="A0AAV9DF46"/>
<sequence>MGDQVQVLEQKVGNKKLVSMPFANPIRRHIRVENGNDMNKRAVVSSSPWHRQHETSTWFDHLALQTLPKKRSNFHWDFWGPYFFCHQSPRVNFPISSPPLITPFDLKRIT</sequence>
<protein>
    <submittedName>
        <fullName evidence="1">Uncharacterized protein</fullName>
    </submittedName>
</protein>
<accession>A0AAV9DF46</accession>
<reference evidence="1" key="2">
    <citation type="submission" date="2023-06" db="EMBL/GenBank/DDBJ databases">
        <authorList>
            <person name="Ma L."/>
            <person name="Liu K.-W."/>
            <person name="Li Z."/>
            <person name="Hsiao Y.-Y."/>
            <person name="Qi Y."/>
            <person name="Fu T."/>
            <person name="Tang G."/>
            <person name="Zhang D."/>
            <person name="Sun W.-H."/>
            <person name="Liu D.-K."/>
            <person name="Li Y."/>
            <person name="Chen G.-Z."/>
            <person name="Liu X.-D."/>
            <person name="Liao X.-Y."/>
            <person name="Jiang Y.-T."/>
            <person name="Yu X."/>
            <person name="Hao Y."/>
            <person name="Huang J."/>
            <person name="Zhao X.-W."/>
            <person name="Ke S."/>
            <person name="Chen Y.-Y."/>
            <person name="Wu W.-L."/>
            <person name="Hsu J.-L."/>
            <person name="Lin Y.-F."/>
            <person name="Huang M.-D."/>
            <person name="Li C.-Y."/>
            <person name="Huang L."/>
            <person name="Wang Z.-W."/>
            <person name="Zhao X."/>
            <person name="Zhong W.-Y."/>
            <person name="Peng D.-H."/>
            <person name="Ahmad S."/>
            <person name="Lan S."/>
            <person name="Zhang J.-S."/>
            <person name="Tsai W.-C."/>
            <person name="Van De Peer Y."/>
            <person name="Liu Z.-J."/>
        </authorList>
    </citation>
    <scope>NUCLEOTIDE SEQUENCE</scope>
    <source>
        <strain evidence="1">CP</strain>
        <tissue evidence="1">Leaves</tissue>
    </source>
</reference>
<dbReference type="Proteomes" id="UP001180020">
    <property type="component" value="Unassembled WGS sequence"/>
</dbReference>
<name>A0AAV9DF46_ACOCL</name>
<comment type="caution">
    <text evidence="1">The sequence shown here is derived from an EMBL/GenBank/DDBJ whole genome shotgun (WGS) entry which is preliminary data.</text>
</comment>
<keyword evidence="2" id="KW-1185">Reference proteome</keyword>